<proteinExistence type="predicted"/>
<dbReference type="Pfam" id="PF07963">
    <property type="entry name" value="N_methyl"/>
    <property type="match status" value="1"/>
</dbReference>
<dbReference type="PROSITE" id="PS00409">
    <property type="entry name" value="PROKAR_NTER_METHYL"/>
    <property type="match status" value="1"/>
</dbReference>
<name>A0ABP3HMN4_9ALTE</name>
<keyword evidence="1" id="KW-0812">Transmembrane</keyword>
<dbReference type="Proteomes" id="UP001501757">
    <property type="component" value="Unassembled WGS sequence"/>
</dbReference>
<organism evidence="2 3">
    <name type="scientific">Bowmanella denitrificans</name>
    <dbReference type="NCBI Taxonomy" id="366582"/>
    <lineage>
        <taxon>Bacteria</taxon>
        <taxon>Pseudomonadati</taxon>
        <taxon>Pseudomonadota</taxon>
        <taxon>Gammaproteobacteria</taxon>
        <taxon>Alteromonadales</taxon>
        <taxon>Alteromonadaceae</taxon>
        <taxon>Bowmanella</taxon>
    </lineage>
</organism>
<dbReference type="InterPro" id="IPR012902">
    <property type="entry name" value="N_methyl_site"/>
</dbReference>
<keyword evidence="1" id="KW-0472">Membrane</keyword>
<reference evidence="3" key="1">
    <citation type="journal article" date="2019" name="Int. J. Syst. Evol. Microbiol.">
        <title>The Global Catalogue of Microorganisms (GCM) 10K type strain sequencing project: providing services to taxonomists for standard genome sequencing and annotation.</title>
        <authorList>
            <consortium name="The Broad Institute Genomics Platform"/>
            <consortium name="The Broad Institute Genome Sequencing Center for Infectious Disease"/>
            <person name="Wu L."/>
            <person name="Ma J."/>
        </authorList>
    </citation>
    <scope>NUCLEOTIDE SEQUENCE [LARGE SCALE GENOMIC DNA]</scope>
    <source>
        <strain evidence="3">JCM 13378</strain>
    </source>
</reference>
<evidence type="ECO:0000256" key="1">
    <source>
        <dbReference type="SAM" id="Phobius"/>
    </source>
</evidence>
<evidence type="ECO:0000313" key="2">
    <source>
        <dbReference type="EMBL" id="GAA0374071.1"/>
    </source>
</evidence>
<sequence>MPVPERGFTLIELIIGITAFAVALTLISSLILPQASRSVEPIYQARAAELAQSLLNEISGRAFDHHSDRTGGLLRCGEDADFPADGLQADELCTAPANLGCEEGGTNREAFNDVDDYICLSGLNAAQILNPTGAANPMLAKDIQLYQGFEVQIAVFYDANKDGSNDNAIGDFKLINLSVTTPAGEQIAFSTYKGNY</sequence>
<dbReference type="NCBIfam" id="TIGR02532">
    <property type="entry name" value="IV_pilin_GFxxxE"/>
    <property type="match status" value="1"/>
</dbReference>
<accession>A0ABP3HMN4</accession>
<dbReference type="RefSeq" id="WP_343847444.1">
    <property type="nucleotide sequence ID" value="NZ_BAAAEI010000031.1"/>
</dbReference>
<comment type="caution">
    <text evidence="2">The sequence shown here is derived from an EMBL/GenBank/DDBJ whole genome shotgun (WGS) entry which is preliminary data.</text>
</comment>
<gene>
    <name evidence="2" type="ORF">GCM10009092_42870</name>
</gene>
<keyword evidence="1" id="KW-1133">Transmembrane helix</keyword>
<evidence type="ECO:0000313" key="3">
    <source>
        <dbReference type="Proteomes" id="UP001501757"/>
    </source>
</evidence>
<feature type="transmembrane region" description="Helical" evidence="1">
    <location>
        <begin position="7"/>
        <end position="32"/>
    </location>
</feature>
<protein>
    <submittedName>
        <fullName evidence="2">Prepilin-type N-terminal cleavage/methylation domain-containing protein</fullName>
    </submittedName>
</protein>
<dbReference type="EMBL" id="BAAAEI010000031">
    <property type="protein sequence ID" value="GAA0374071.1"/>
    <property type="molecule type" value="Genomic_DNA"/>
</dbReference>
<keyword evidence="3" id="KW-1185">Reference proteome</keyword>